<dbReference type="RefSeq" id="XP_053533624.1">
    <property type="nucleotide sequence ID" value="XM_053677649.1"/>
</dbReference>
<feature type="chain" id="PRO_5039945498" evidence="2">
    <location>
        <begin position="18"/>
        <end position="1757"/>
    </location>
</feature>
<organism evidence="4 5">
    <name type="scientific">Ictalurus punctatus</name>
    <name type="common">Channel catfish</name>
    <name type="synonym">Silurus punctatus</name>
    <dbReference type="NCBI Taxonomy" id="7998"/>
    <lineage>
        <taxon>Eukaryota</taxon>
        <taxon>Metazoa</taxon>
        <taxon>Chordata</taxon>
        <taxon>Craniata</taxon>
        <taxon>Vertebrata</taxon>
        <taxon>Euteleostomi</taxon>
        <taxon>Actinopterygii</taxon>
        <taxon>Neopterygii</taxon>
        <taxon>Teleostei</taxon>
        <taxon>Ostariophysi</taxon>
        <taxon>Siluriformes</taxon>
        <taxon>Ictaluridae</taxon>
        <taxon>Ictalurus</taxon>
    </lineage>
</organism>
<dbReference type="CDD" id="cd00098">
    <property type="entry name" value="IgC1"/>
    <property type="match status" value="4"/>
</dbReference>
<reference evidence="4" key="1">
    <citation type="journal article" date="2016" name="Nat. Commun.">
        <title>The channel catfish genome sequence provides insights into the evolution of scale formation in teleosts.</title>
        <authorList>
            <person name="Liu Z."/>
            <person name="Liu S."/>
            <person name="Yao J."/>
            <person name="Bao L."/>
            <person name="Zhang J."/>
            <person name="Li Y."/>
            <person name="Jiang C."/>
            <person name="Sun L."/>
            <person name="Wang R."/>
            <person name="Zhang Y."/>
            <person name="Zhou T."/>
            <person name="Zeng Q."/>
            <person name="Fu Q."/>
            <person name="Gao S."/>
            <person name="Li N."/>
            <person name="Koren S."/>
            <person name="Jiang Y."/>
            <person name="Zimin A."/>
            <person name="Xu P."/>
            <person name="Phillippy A.M."/>
            <person name="Geng X."/>
            <person name="Song L."/>
            <person name="Sun F."/>
            <person name="Li C."/>
            <person name="Wang X."/>
            <person name="Chen A."/>
            <person name="Jin Y."/>
            <person name="Yuan Z."/>
            <person name="Yang Y."/>
            <person name="Tan S."/>
            <person name="Peatman E."/>
            <person name="Lu J."/>
            <person name="Qin Z."/>
            <person name="Dunham R."/>
            <person name="Li Z."/>
            <person name="Sonstegard T."/>
            <person name="Feng J."/>
            <person name="Danzmann R.G."/>
            <person name="Schroeder S."/>
            <person name="Scheffler B."/>
            <person name="Duke M.V."/>
            <person name="Ballard L."/>
            <person name="Kucuktas H."/>
            <person name="Kaltenboeck L."/>
            <person name="Liu H."/>
            <person name="Armbruster J."/>
            <person name="Xie Y."/>
            <person name="Kirby M.L."/>
            <person name="Tian Y."/>
            <person name="Flanagan M.E."/>
            <person name="Mu W."/>
            <person name="Waldbieser G.C."/>
        </authorList>
    </citation>
    <scope>NUCLEOTIDE SEQUENCE [LARGE SCALE GENOMIC DNA]</scope>
    <source>
        <strain evidence="4">SDA103</strain>
    </source>
</reference>
<dbReference type="SUPFAM" id="SSF48726">
    <property type="entry name" value="Immunoglobulin"/>
    <property type="match status" value="17"/>
</dbReference>
<reference evidence="5" key="2">
    <citation type="submission" date="2025-08" db="UniProtKB">
        <authorList>
            <consortium name="RefSeq"/>
        </authorList>
    </citation>
    <scope>IDENTIFICATION</scope>
    <source>
        <tissue evidence="5">Blood</tissue>
    </source>
</reference>
<keyword evidence="1" id="KW-0393">Immunoglobulin domain</keyword>
<feature type="domain" description="Ig-like" evidence="3">
    <location>
        <begin position="1005"/>
        <end position="1108"/>
    </location>
</feature>
<feature type="domain" description="Ig-like" evidence="3">
    <location>
        <begin position="222"/>
        <end position="314"/>
    </location>
</feature>
<feature type="domain" description="Ig-like" evidence="3">
    <location>
        <begin position="808"/>
        <end position="900"/>
    </location>
</feature>
<keyword evidence="2" id="KW-0732">Signal</keyword>
<evidence type="ECO:0000313" key="5">
    <source>
        <dbReference type="RefSeq" id="XP_053533624.1"/>
    </source>
</evidence>
<dbReference type="InterPro" id="IPR013783">
    <property type="entry name" value="Ig-like_fold"/>
</dbReference>
<gene>
    <name evidence="5" type="primary">LOC108277513</name>
</gene>
<dbReference type="GeneID" id="108277513"/>
<sequence>MQDTFWILLMFTGAASAQHVTEPNITMSTNTMDNNVNLLCWLDGFSPKKISVAWYKGNMLHTEKTTMKIFENLNNGERTFGALSQLSINAQQWNEGTEFTCKATHNSKIFSQTWSKCKAEPTSKPLIRLEKPGLMSVLTDSEVTASCVVETVHNTKVSWFVDGREKTDRVTLKTLDGRTVSNLTISTNEWKNWQTVKCTAAHLCFGTVEKTINILEPVQKTPTVVIRRNLADILKGDSTVLECAARDLPSGELSVILHANGIRVLEPQYVDLPKGVDTLTARFTVPTTHRNKNQRFTCQIQQSRSKQWTSNSIENLFGDPSVELSAVSNTDNSGSITQKLICSGTGFNPQIKWLHKSVPNALTEVMMQGDGRVKVSSEILVQQQEWNIDCVCEVSDQDNPKHVQKSTRVCAAHSTVKPLIRLEKPGLMSVLTDSEVTASCVVETVLNSRVSWFVDGGEKTNRVTLKTLDGRTVSNLTISTDEWKNWQTIKCTAKHPCFDTVEKTINILEPVQKTPTVVIRRNLADILKGDSAVLECAARDLPSGELLVILQANGIRVLEPQYVDLPKGVDTLTARFTVPTTHRNKNQRFTCQIQQSRSKQWTSNSIENLFGDPSVELSAVSNTDNSGSITQKLICSGTGFNPQIKWLHKSVPNALTEVMMQGDGRVKVSSEILVQQQEWNIDCVCEVSDQDNPKHVQKSTRVCAAHSTVKPLIRLEKPGLMSVLTDSEVTASCVVETVLNSRVSWFVDGGEKTNRVTLKTLDGRTVSNLTISTDEWKNWQTIKCTAKNPCFDTVEKTINILEPVQKTPTVVIRRNLADILKGDSTVLECAARDLPSGELSVILHANGIRVLEPQYVDLPKGVDTLTARFTVSTTHRNKNQRFTCQIQQSRSKQWTSNSIENLFGDPSVELLVISSVDKSASATQKLLCAATGLNPKIKWLPESVVNALNGLSKVTVDSDGRVKVSSEISVPQQQWNNRVTFTCRVSDQDPLKPVEKSTSICAVTPDFAQKAQVYLLAPSISDMRANHHVSVTCLLLGHRLNDFSIVWKIGKDITSQGVTTQPLRVHSNGTECVRSVLKVPAAKWNAYKTVSCEVTHLCGTKKMEHTISKTRGSDRKSPTVRILSPSDDDLSGVRNTYLLCLVDGFRPADISVHWELNGSRLDASQFMNSPVGIRSAWSDYSMHSALILPASKREDGTFSCVVSHESSEKPIRNSINNIYEPVQKTPTVVIRRNLADILKGDSAVLECAARDLPSGELSVTFQANGIRVLEPQYVDLPKGVDTLTVRFTVPTTHRNKNQRFTCQILQSRSKQWTSNSIENLFGDPSVELLVISSVDKSASATQKLLCAATGLNPKIKWLPESVVNALNALSTVTVDSDGRVKVSSEISVPQQQWNNRVIFTCRVSDQDPLKPVEKSTSICAVTPDFAQKAQVYLLAPSISDMRANDHVSVTCLLLGHRLIDFSFVWKIGKDITSQGVTTQPLRVHSNGTESVRSILKVPARKWNAYTTVSCEGTHLCSTTNMEHTISKTRASDRKSPTVRILSPSDDDLSGVRNTYLLCLIDGFRPADISVHWELNGSRLDASQFINSPVGIRSAWSDYSMHSALILPASKREDGTFSCVVSHESSEKPIRNSINNVYASVTENAPSVELLQGQNKLVCLVYGYSPSAINITWLLNSVSVQHDDSTNSSAKRPDGKFSIKSHLKVQASEWAPGDTYTCLVEHITGIVTRDISKKEFTEETIYFDENKYEQLLTAPSRV</sequence>
<protein>
    <submittedName>
        <fullName evidence="5">Uncharacterized protein LOC108277513</fullName>
    </submittedName>
</protein>
<feature type="domain" description="Ig-like" evidence="3">
    <location>
        <begin position="1226"/>
        <end position="1318"/>
    </location>
</feature>
<dbReference type="CDD" id="cd00096">
    <property type="entry name" value="Ig"/>
    <property type="match status" value="2"/>
</dbReference>
<proteinExistence type="predicted"/>
<evidence type="ECO:0000256" key="2">
    <source>
        <dbReference type="SAM" id="SignalP"/>
    </source>
</evidence>
<evidence type="ECO:0000313" key="4">
    <source>
        <dbReference type="Proteomes" id="UP000221080"/>
    </source>
</evidence>
<feature type="domain" description="Ig-like" evidence="3">
    <location>
        <begin position="613"/>
        <end position="697"/>
    </location>
</feature>
<dbReference type="PANTHER" id="PTHR23411">
    <property type="entry name" value="TAPASIN"/>
    <property type="match status" value="1"/>
</dbReference>
<feature type="domain" description="Ig-like" evidence="3">
    <location>
        <begin position="1536"/>
        <end position="1634"/>
    </location>
</feature>
<dbReference type="InterPro" id="IPR050380">
    <property type="entry name" value="Immune_Resp_Modulators"/>
</dbReference>
<feature type="domain" description="Ig-like" evidence="3">
    <location>
        <begin position="320"/>
        <end position="404"/>
    </location>
</feature>
<dbReference type="Pfam" id="PF07654">
    <property type="entry name" value="C1-set"/>
    <property type="match status" value="6"/>
</dbReference>
<evidence type="ECO:0000259" key="3">
    <source>
        <dbReference type="PROSITE" id="PS50835"/>
    </source>
</evidence>
<feature type="domain" description="Ig-like" evidence="3">
    <location>
        <begin position="1638"/>
        <end position="1731"/>
    </location>
</feature>
<feature type="domain" description="Ig-like" evidence="3">
    <location>
        <begin position="1324"/>
        <end position="1417"/>
    </location>
</feature>
<dbReference type="OrthoDB" id="9945861at2759"/>
<feature type="domain" description="Ig-like" evidence="3">
    <location>
        <begin position="515"/>
        <end position="607"/>
    </location>
</feature>
<accession>A0A9F7TDR8</accession>
<keyword evidence="4" id="KW-1185">Reference proteome</keyword>
<dbReference type="InterPro" id="IPR003006">
    <property type="entry name" value="Ig/MHC_CS"/>
</dbReference>
<evidence type="ECO:0000256" key="1">
    <source>
        <dbReference type="ARBA" id="ARBA00023319"/>
    </source>
</evidence>
<dbReference type="InterPro" id="IPR003597">
    <property type="entry name" value="Ig_C1-set"/>
</dbReference>
<dbReference type="PROSITE" id="PS00290">
    <property type="entry name" value="IG_MHC"/>
    <property type="match status" value="4"/>
</dbReference>
<feature type="domain" description="Ig-like" evidence="3">
    <location>
        <begin position="1118"/>
        <end position="1216"/>
    </location>
</feature>
<dbReference type="Gene3D" id="2.60.40.10">
    <property type="entry name" value="Immunoglobulins"/>
    <property type="match status" value="13"/>
</dbReference>
<feature type="domain" description="Ig-like" evidence="3">
    <location>
        <begin position="23"/>
        <end position="111"/>
    </location>
</feature>
<feature type="domain" description="Ig-like" evidence="3">
    <location>
        <begin position="711"/>
        <end position="799"/>
    </location>
</feature>
<feature type="signal peptide" evidence="2">
    <location>
        <begin position="1"/>
        <end position="17"/>
    </location>
</feature>
<dbReference type="SMART" id="SM00407">
    <property type="entry name" value="IGc1"/>
    <property type="match status" value="6"/>
</dbReference>
<feature type="domain" description="Ig-like" evidence="3">
    <location>
        <begin position="1423"/>
        <end position="1526"/>
    </location>
</feature>
<dbReference type="InterPro" id="IPR036179">
    <property type="entry name" value="Ig-like_dom_sf"/>
</dbReference>
<dbReference type="KEGG" id="ipu:108277513"/>
<feature type="domain" description="Ig-like" evidence="3">
    <location>
        <begin position="906"/>
        <end position="999"/>
    </location>
</feature>
<dbReference type="PROSITE" id="PS50835">
    <property type="entry name" value="IG_LIKE"/>
    <property type="match status" value="17"/>
</dbReference>
<feature type="domain" description="Ig-like" evidence="3">
    <location>
        <begin position="125"/>
        <end position="213"/>
    </location>
</feature>
<name>A0A9F7TDR8_ICTPU</name>
<feature type="domain" description="Ig-like" evidence="3">
    <location>
        <begin position="418"/>
        <end position="506"/>
    </location>
</feature>
<dbReference type="Proteomes" id="UP000221080">
    <property type="component" value="Chromosome 2"/>
</dbReference>
<dbReference type="InterPro" id="IPR007110">
    <property type="entry name" value="Ig-like_dom"/>
</dbReference>